<organism evidence="1 2">
    <name type="scientific">Sphingobacterium puteale</name>
    <dbReference type="NCBI Taxonomy" id="2420510"/>
    <lineage>
        <taxon>Bacteria</taxon>
        <taxon>Pseudomonadati</taxon>
        <taxon>Bacteroidota</taxon>
        <taxon>Sphingobacteriia</taxon>
        <taxon>Sphingobacteriales</taxon>
        <taxon>Sphingobacteriaceae</taxon>
        <taxon>Sphingobacterium</taxon>
    </lineage>
</organism>
<dbReference type="Proteomes" id="UP000282423">
    <property type="component" value="Unassembled WGS sequence"/>
</dbReference>
<dbReference type="AlphaFoldDB" id="A0A420W2R6"/>
<dbReference type="EMBL" id="RBWS01000004">
    <property type="protein sequence ID" value="RKO72872.1"/>
    <property type="molecule type" value="Genomic_DNA"/>
</dbReference>
<keyword evidence="2" id="KW-1185">Reference proteome</keyword>
<comment type="caution">
    <text evidence="1">The sequence shown here is derived from an EMBL/GenBank/DDBJ whole genome shotgun (WGS) entry which is preliminary data.</text>
</comment>
<gene>
    <name evidence="1" type="ORF">D7322_05435</name>
</gene>
<sequence length="86" mass="9855">MMGEMLIMEYNPFLLVKLSHDVNEPKTGCSVAYNLLIQSIIEFLSTIVIIVLSSFCTQTTLIEIRWDLNRLLPKMGVILQIRLLTN</sequence>
<evidence type="ECO:0000313" key="1">
    <source>
        <dbReference type="EMBL" id="RKO72872.1"/>
    </source>
</evidence>
<reference evidence="1 2" key="1">
    <citation type="submission" date="2018-10" db="EMBL/GenBank/DDBJ databases">
        <title>Sphingobacterium sp. M05W1-28.</title>
        <authorList>
            <person name="Cai H."/>
        </authorList>
    </citation>
    <scope>NUCLEOTIDE SEQUENCE [LARGE SCALE GENOMIC DNA]</scope>
    <source>
        <strain evidence="1 2">M05W1-28</strain>
    </source>
</reference>
<name>A0A420W2R6_9SPHI</name>
<evidence type="ECO:0000313" key="2">
    <source>
        <dbReference type="Proteomes" id="UP000282423"/>
    </source>
</evidence>
<protein>
    <submittedName>
        <fullName evidence="1">Uncharacterized protein</fullName>
    </submittedName>
</protein>
<accession>A0A420W2R6</accession>
<proteinExistence type="predicted"/>